<sequence>MGMSPVIKYTLARVGLFAAVFAALLPIDLDVFIKLAIALVASAGFSFILLRGLRDQVANQMASSAERRKGEKDRLRAALAGDDEPKRDGD</sequence>
<feature type="transmembrane region" description="Helical" evidence="2">
    <location>
        <begin position="31"/>
        <end position="50"/>
    </location>
</feature>
<gene>
    <name evidence="3" type="ORF">Psuf_036370</name>
</gene>
<keyword evidence="4" id="KW-1185">Reference proteome</keyword>
<dbReference type="AlphaFoldDB" id="A0A6F8YJL1"/>
<feature type="compositionally biased region" description="Basic and acidic residues" evidence="1">
    <location>
        <begin position="65"/>
        <end position="76"/>
    </location>
</feature>
<evidence type="ECO:0000256" key="2">
    <source>
        <dbReference type="SAM" id="Phobius"/>
    </source>
</evidence>
<protein>
    <recommendedName>
        <fullName evidence="5">DUF4229 domain-containing protein</fullName>
    </recommendedName>
</protein>
<dbReference type="Proteomes" id="UP000503011">
    <property type="component" value="Chromosome"/>
</dbReference>
<feature type="region of interest" description="Disordered" evidence="1">
    <location>
        <begin position="63"/>
        <end position="90"/>
    </location>
</feature>
<evidence type="ECO:0000313" key="4">
    <source>
        <dbReference type="Proteomes" id="UP000503011"/>
    </source>
</evidence>
<dbReference type="Pfam" id="PF14012">
    <property type="entry name" value="DUF4229"/>
    <property type="match status" value="1"/>
</dbReference>
<dbReference type="EMBL" id="AP022871">
    <property type="protein sequence ID" value="BCB86324.1"/>
    <property type="molecule type" value="Genomic_DNA"/>
</dbReference>
<dbReference type="KEGG" id="psuu:Psuf_036370"/>
<accession>A0A6F8YJL1</accession>
<keyword evidence="2" id="KW-0472">Membrane</keyword>
<evidence type="ECO:0000313" key="3">
    <source>
        <dbReference type="EMBL" id="BCB86324.1"/>
    </source>
</evidence>
<keyword evidence="2" id="KW-1133">Transmembrane helix</keyword>
<evidence type="ECO:0000256" key="1">
    <source>
        <dbReference type="SAM" id="MobiDB-lite"/>
    </source>
</evidence>
<reference evidence="3 4" key="1">
    <citation type="submission" date="2020-03" db="EMBL/GenBank/DDBJ databases">
        <title>Whole genome shotgun sequence of Phytohabitans suffuscus NBRC 105367.</title>
        <authorList>
            <person name="Komaki H."/>
            <person name="Tamura T."/>
        </authorList>
    </citation>
    <scope>NUCLEOTIDE SEQUENCE [LARGE SCALE GENOMIC DNA]</scope>
    <source>
        <strain evidence="3 4">NBRC 105367</strain>
    </source>
</reference>
<keyword evidence="2" id="KW-0812">Transmembrane</keyword>
<name>A0A6F8YJL1_9ACTN</name>
<organism evidence="3 4">
    <name type="scientific">Phytohabitans suffuscus</name>
    <dbReference type="NCBI Taxonomy" id="624315"/>
    <lineage>
        <taxon>Bacteria</taxon>
        <taxon>Bacillati</taxon>
        <taxon>Actinomycetota</taxon>
        <taxon>Actinomycetes</taxon>
        <taxon>Micromonosporales</taxon>
        <taxon>Micromonosporaceae</taxon>
    </lineage>
</organism>
<evidence type="ECO:0008006" key="5">
    <source>
        <dbReference type="Google" id="ProtNLM"/>
    </source>
</evidence>
<reference evidence="3 4" key="2">
    <citation type="submission" date="2020-03" db="EMBL/GenBank/DDBJ databases">
        <authorList>
            <person name="Ichikawa N."/>
            <person name="Kimura A."/>
            <person name="Kitahashi Y."/>
            <person name="Uohara A."/>
        </authorList>
    </citation>
    <scope>NUCLEOTIDE SEQUENCE [LARGE SCALE GENOMIC DNA]</scope>
    <source>
        <strain evidence="3 4">NBRC 105367</strain>
    </source>
</reference>
<feature type="transmembrane region" description="Helical" evidence="2">
    <location>
        <begin position="7"/>
        <end position="25"/>
    </location>
</feature>
<dbReference type="InterPro" id="IPR025323">
    <property type="entry name" value="DUF4229"/>
</dbReference>
<proteinExistence type="predicted"/>